<dbReference type="GO" id="GO:0005886">
    <property type="term" value="C:plasma membrane"/>
    <property type="evidence" value="ECO:0007669"/>
    <property type="project" value="UniProtKB-SubCell"/>
</dbReference>
<evidence type="ECO:0000256" key="6">
    <source>
        <dbReference type="ARBA" id="ARBA00022692"/>
    </source>
</evidence>
<protein>
    <recommendedName>
        <fullName evidence="11 14">Protoheme IX farnesyltransferase</fullName>
        <ecNumber evidence="3 14">2.5.1.141</ecNumber>
    </recommendedName>
    <alternativeName>
        <fullName evidence="12 14">Heme B farnesyltransferase</fullName>
    </alternativeName>
    <alternativeName>
        <fullName evidence="10 14">Heme O synthase</fullName>
    </alternativeName>
</protein>
<dbReference type="Pfam" id="PF01040">
    <property type="entry name" value="UbiA"/>
    <property type="match status" value="1"/>
</dbReference>
<sequence>MPKSNVIPFPERDSRSTEHAQTSSRLALQTNPSLPHQANSESGQTATPKAPSTVFSKAYWMKQCRLYYSLTKPKVVMLMLLTALVGMCLSTDGKLPLQALVVGLWGIGLMAGSAAALNHLIDRRIDGLMARTKKRPLPSGEMQSWKVLTFASVIGVVGFASLYFWVNGLTAWLTFASLIGYAVIYTLYLKRATPQNIVIAGIAGAMPPLLGWTAITNDLHAHAWLLVMIIFIWTPPHFWALAIHRKDEYAKADIPMLPVTHGVEFTKTSVLLYTVLLALICFLPVLVGMSGTVYAVISTLLSFGFIYKACELKYFPKPNSAMETFKFSIYHLMGLFVALLVDHYVLI</sequence>
<organism evidence="16 17">
    <name type="scientific">Vibrio rumoiensis 1S-45</name>
    <dbReference type="NCBI Taxonomy" id="1188252"/>
    <lineage>
        <taxon>Bacteria</taxon>
        <taxon>Pseudomonadati</taxon>
        <taxon>Pseudomonadota</taxon>
        <taxon>Gammaproteobacteria</taxon>
        <taxon>Vibrionales</taxon>
        <taxon>Vibrionaceae</taxon>
        <taxon>Vibrio</taxon>
    </lineage>
</organism>
<comment type="catalytic activity">
    <reaction evidence="13 14">
        <text>heme b + (2E,6E)-farnesyl diphosphate + H2O = Fe(II)-heme o + diphosphate</text>
        <dbReference type="Rhea" id="RHEA:28070"/>
        <dbReference type="ChEBI" id="CHEBI:15377"/>
        <dbReference type="ChEBI" id="CHEBI:33019"/>
        <dbReference type="ChEBI" id="CHEBI:60344"/>
        <dbReference type="ChEBI" id="CHEBI:60530"/>
        <dbReference type="ChEBI" id="CHEBI:175763"/>
        <dbReference type="EC" id="2.5.1.141"/>
    </reaction>
</comment>
<dbReference type="PANTHER" id="PTHR43448:SF7">
    <property type="entry name" value="4-HYDROXYBENZOATE SOLANESYLTRANSFERASE"/>
    <property type="match status" value="1"/>
</dbReference>
<keyword evidence="8 14" id="KW-0350">Heme biosynthesis</keyword>
<evidence type="ECO:0000313" key="16">
    <source>
        <dbReference type="EMBL" id="OEF28191.1"/>
    </source>
</evidence>
<accession>A0A1E5E4Y8</accession>
<reference evidence="16 17" key="1">
    <citation type="journal article" date="2012" name="Science">
        <title>Ecological populations of bacteria act as socially cohesive units of antibiotic production and resistance.</title>
        <authorList>
            <person name="Cordero O.X."/>
            <person name="Wildschutte H."/>
            <person name="Kirkup B."/>
            <person name="Proehl S."/>
            <person name="Ngo L."/>
            <person name="Hussain F."/>
            <person name="Le Roux F."/>
            <person name="Mincer T."/>
            <person name="Polz M.F."/>
        </authorList>
    </citation>
    <scope>NUCLEOTIDE SEQUENCE [LARGE SCALE GENOMIC DNA]</scope>
    <source>
        <strain evidence="16 17">1S-45</strain>
    </source>
</reference>
<comment type="miscellaneous">
    <text evidence="14">Carbon 2 of the heme B porphyrin ring is defined according to the Fischer nomenclature.</text>
</comment>
<evidence type="ECO:0000313" key="17">
    <source>
        <dbReference type="Proteomes" id="UP000094070"/>
    </source>
</evidence>
<feature type="region of interest" description="Disordered" evidence="15">
    <location>
        <begin position="1"/>
        <end position="50"/>
    </location>
</feature>
<comment type="subcellular location">
    <subcellularLocation>
        <location evidence="1 14">Cell membrane</location>
        <topology evidence="1 14">Multi-pass membrane protein</topology>
    </subcellularLocation>
</comment>
<dbReference type="InterPro" id="IPR044878">
    <property type="entry name" value="UbiA_sf"/>
</dbReference>
<evidence type="ECO:0000256" key="3">
    <source>
        <dbReference type="ARBA" id="ARBA00012292"/>
    </source>
</evidence>
<feature type="transmembrane region" description="Helical" evidence="14">
    <location>
        <begin position="196"/>
        <end position="215"/>
    </location>
</feature>
<dbReference type="InterPro" id="IPR000537">
    <property type="entry name" value="UbiA_prenyltransferase"/>
</dbReference>
<comment type="similarity">
    <text evidence="14">Belongs to the UbiA prenyltransferase family. Protoheme IX farnesyltransferase subfamily.</text>
</comment>
<dbReference type="CDD" id="cd13957">
    <property type="entry name" value="PT_UbiA_Cox10"/>
    <property type="match status" value="1"/>
</dbReference>
<feature type="transmembrane region" description="Helical" evidence="14">
    <location>
        <begin position="327"/>
        <end position="346"/>
    </location>
</feature>
<name>A0A1E5E4Y8_9VIBR</name>
<comment type="caution">
    <text evidence="16">The sequence shown here is derived from an EMBL/GenBank/DDBJ whole genome shotgun (WGS) entry which is preliminary data.</text>
</comment>
<keyword evidence="5 14" id="KW-0808">Transferase</keyword>
<dbReference type="UniPathway" id="UPA00834">
    <property type="reaction ID" value="UER00712"/>
</dbReference>
<comment type="pathway">
    <text evidence="2 14">Porphyrin-containing compound metabolism; heme O biosynthesis; heme O from protoheme: step 1/1.</text>
</comment>
<dbReference type="HAMAP" id="MF_00154">
    <property type="entry name" value="CyoE_CtaB"/>
    <property type="match status" value="1"/>
</dbReference>
<dbReference type="PROSITE" id="PS00943">
    <property type="entry name" value="UBIA"/>
    <property type="match status" value="1"/>
</dbReference>
<keyword evidence="4 14" id="KW-1003">Cell membrane</keyword>
<dbReference type="GO" id="GO:0048034">
    <property type="term" value="P:heme O biosynthetic process"/>
    <property type="evidence" value="ECO:0007669"/>
    <property type="project" value="UniProtKB-UniRule"/>
</dbReference>
<dbReference type="Gene3D" id="1.10.357.140">
    <property type="entry name" value="UbiA prenyltransferase"/>
    <property type="match status" value="1"/>
</dbReference>
<evidence type="ECO:0000256" key="13">
    <source>
        <dbReference type="ARBA" id="ARBA00047690"/>
    </source>
</evidence>
<gene>
    <name evidence="14" type="primary">cyoE</name>
    <name evidence="16" type="ORF">A1QC_06005</name>
</gene>
<feature type="transmembrane region" description="Helical" evidence="14">
    <location>
        <begin position="75"/>
        <end position="93"/>
    </location>
</feature>
<dbReference type="PANTHER" id="PTHR43448">
    <property type="entry name" value="PROTOHEME IX FARNESYLTRANSFERASE, MITOCHONDRIAL"/>
    <property type="match status" value="1"/>
</dbReference>
<evidence type="ECO:0000256" key="4">
    <source>
        <dbReference type="ARBA" id="ARBA00022475"/>
    </source>
</evidence>
<dbReference type="EC" id="2.5.1.141" evidence="3 14"/>
<feature type="transmembrane region" description="Helical" evidence="14">
    <location>
        <begin position="142"/>
        <end position="165"/>
    </location>
</feature>
<dbReference type="eggNOG" id="COG0109">
    <property type="taxonomic scope" value="Bacteria"/>
</dbReference>
<dbReference type="OrthoDB" id="9814417at2"/>
<keyword evidence="6 14" id="KW-0812">Transmembrane</keyword>
<dbReference type="STRING" id="1188252.A1QC_06005"/>
<dbReference type="NCBIfam" id="NF003349">
    <property type="entry name" value="PRK04375.1-2"/>
    <property type="match status" value="1"/>
</dbReference>
<feature type="transmembrane region" description="Helical" evidence="14">
    <location>
        <begin position="171"/>
        <end position="189"/>
    </location>
</feature>
<dbReference type="NCBIfam" id="TIGR01473">
    <property type="entry name" value="cyoE_ctaB"/>
    <property type="match status" value="1"/>
</dbReference>
<evidence type="ECO:0000256" key="12">
    <source>
        <dbReference type="ARBA" id="ARBA00042475"/>
    </source>
</evidence>
<feature type="transmembrane region" description="Helical" evidence="14">
    <location>
        <begin position="221"/>
        <end position="242"/>
    </location>
</feature>
<evidence type="ECO:0000256" key="5">
    <source>
        <dbReference type="ARBA" id="ARBA00022679"/>
    </source>
</evidence>
<proteinExistence type="inferred from homology"/>
<dbReference type="AlphaFoldDB" id="A0A1E5E4Y8"/>
<keyword evidence="17" id="KW-1185">Reference proteome</keyword>
<dbReference type="FunFam" id="1.10.357.140:FF:000001">
    <property type="entry name" value="Protoheme IX farnesyltransferase"/>
    <property type="match status" value="1"/>
</dbReference>
<dbReference type="InterPro" id="IPR006369">
    <property type="entry name" value="Protohaem_IX_farnesylTrfase"/>
</dbReference>
<comment type="function">
    <text evidence="14">Converts heme B (protoheme IX) to heme O by substitution of the vinyl group on carbon 2 of heme B porphyrin ring with a hydroxyethyl farnesyl side group.</text>
</comment>
<evidence type="ECO:0000256" key="1">
    <source>
        <dbReference type="ARBA" id="ARBA00004651"/>
    </source>
</evidence>
<evidence type="ECO:0000256" key="9">
    <source>
        <dbReference type="ARBA" id="ARBA00023136"/>
    </source>
</evidence>
<evidence type="ECO:0000256" key="8">
    <source>
        <dbReference type="ARBA" id="ARBA00023133"/>
    </source>
</evidence>
<feature type="transmembrane region" description="Helical" evidence="14">
    <location>
        <begin position="99"/>
        <end position="121"/>
    </location>
</feature>
<evidence type="ECO:0000256" key="2">
    <source>
        <dbReference type="ARBA" id="ARBA00004919"/>
    </source>
</evidence>
<dbReference type="InterPro" id="IPR030470">
    <property type="entry name" value="UbiA_prenylTrfase_CS"/>
</dbReference>
<feature type="compositionally biased region" description="Polar residues" evidence="15">
    <location>
        <begin position="19"/>
        <end position="47"/>
    </location>
</feature>
<evidence type="ECO:0000256" key="7">
    <source>
        <dbReference type="ARBA" id="ARBA00022989"/>
    </source>
</evidence>
<evidence type="ECO:0000256" key="10">
    <source>
        <dbReference type="ARBA" id="ARBA00030253"/>
    </source>
</evidence>
<evidence type="ECO:0000256" key="11">
    <source>
        <dbReference type="ARBA" id="ARBA00040810"/>
    </source>
</evidence>
<feature type="transmembrane region" description="Helical" evidence="14">
    <location>
        <begin position="270"/>
        <end position="287"/>
    </location>
</feature>
<evidence type="ECO:0000256" key="15">
    <source>
        <dbReference type="SAM" id="MobiDB-lite"/>
    </source>
</evidence>
<keyword evidence="7 14" id="KW-1133">Transmembrane helix</keyword>
<dbReference type="EMBL" id="AJYK02000024">
    <property type="protein sequence ID" value="OEF28191.1"/>
    <property type="molecule type" value="Genomic_DNA"/>
</dbReference>
<dbReference type="RefSeq" id="WP_017025524.1">
    <property type="nucleotide sequence ID" value="NZ_AJYK02000024.1"/>
</dbReference>
<keyword evidence="9 14" id="KW-0472">Membrane</keyword>
<dbReference type="GO" id="GO:0008495">
    <property type="term" value="F:protoheme IX farnesyltransferase activity"/>
    <property type="evidence" value="ECO:0007669"/>
    <property type="project" value="UniProtKB-UniRule"/>
</dbReference>
<evidence type="ECO:0000256" key="14">
    <source>
        <dbReference type="HAMAP-Rule" id="MF_00154"/>
    </source>
</evidence>
<dbReference type="Proteomes" id="UP000094070">
    <property type="component" value="Unassembled WGS sequence"/>
</dbReference>